<dbReference type="FunFam" id="3.30.200.20:FF:000060">
    <property type="entry name" value="Serine/threonine-protein kinase isoform 1"/>
    <property type="match status" value="1"/>
</dbReference>
<comment type="catalytic activity">
    <reaction evidence="9">
        <text>L-threonyl-[protein] + ATP = O-phospho-L-threonyl-[protein] + ADP + H(+)</text>
        <dbReference type="Rhea" id="RHEA:46608"/>
        <dbReference type="Rhea" id="RHEA-COMP:11060"/>
        <dbReference type="Rhea" id="RHEA-COMP:11605"/>
        <dbReference type="ChEBI" id="CHEBI:15378"/>
        <dbReference type="ChEBI" id="CHEBI:30013"/>
        <dbReference type="ChEBI" id="CHEBI:30616"/>
        <dbReference type="ChEBI" id="CHEBI:61977"/>
        <dbReference type="ChEBI" id="CHEBI:456216"/>
        <dbReference type="EC" id="2.7.11.1"/>
    </reaction>
</comment>
<dbReference type="SMART" id="SM00220">
    <property type="entry name" value="S_TKc"/>
    <property type="match status" value="1"/>
</dbReference>
<dbReference type="RefSeq" id="XP_004334709.1">
    <property type="nucleotide sequence ID" value="XM_004334661.1"/>
</dbReference>
<evidence type="ECO:0000259" key="12">
    <source>
        <dbReference type="PROSITE" id="PS50011"/>
    </source>
</evidence>
<dbReference type="InterPro" id="IPR051681">
    <property type="entry name" value="Ser/Thr_Kinases-Pseudokinases"/>
</dbReference>
<comment type="catalytic activity">
    <reaction evidence="10">
        <text>L-seryl-[protein] + ATP = O-phospho-L-seryl-[protein] + ADP + H(+)</text>
        <dbReference type="Rhea" id="RHEA:17989"/>
        <dbReference type="Rhea" id="RHEA-COMP:9863"/>
        <dbReference type="Rhea" id="RHEA-COMP:11604"/>
        <dbReference type="ChEBI" id="CHEBI:15378"/>
        <dbReference type="ChEBI" id="CHEBI:29999"/>
        <dbReference type="ChEBI" id="CHEBI:30616"/>
        <dbReference type="ChEBI" id="CHEBI:83421"/>
        <dbReference type="ChEBI" id="CHEBI:456216"/>
        <dbReference type="EC" id="2.7.11.1"/>
    </reaction>
</comment>
<dbReference type="SUPFAM" id="SSF56112">
    <property type="entry name" value="Protein kinase-like (PK-like)"/>
    <property type="match status" value="1"/>
</dbReference>
<dbReference type="InterPro" id="IPR029787">
    <property type="entry name" value="Nucleotide_cyclase"/>
</dbReference>
<evidence type="ECO:0000256" key="5">
    <source>
        <dbReference type="ARBA" id="ARBA00022679"/>
    </source>
</evidence>
<dbReference type="Gene3D" id="3.30.70.1230">
    <property type="entry name" value="Nucleotide cyclase"/>
    <property type="match status" value="1"/>
</dbReference>
<dbReference type="Gene3D" id="1.10.510.10">
    <property type="entry name" value="Transferase(Phosphotransferase) domain 1"/>
    <property type="match status" value="1"/>
</dbReference>
<gene>
    <name evidence="13" type="ORF">ACA1_092060</name>
</gene>
<dbReference type="STRING" id="1257118.L8GKI4"/>
<dbReference type="InterPro" id="IPR001245">
    <property type="entry name" value="Ser-Thr/Tyr_kinase_cat_dom"/>
</dbReference>
<accession>L8GKI4</accession>
<dbReference type="InterPro" id="IPR011009">
    <property type="entry name" value="Kinase-like_dom_sf"/>
</dbReference>
<protein>
    <recommendedName>
        <fullName evidence="3">non-specific serine/threonine protein kinase</fullName>
        <ecNumber evidence="3">2.7.11.1</ecNumber>
    </recommendedName>
</protein>
<reference evidence="13 14" key="1">
    <citation type="journal article" date="2013" name="Genome Biol.">
        <title>Genome of Acanthamoeba castellanii highlights extensive lateral gene transfer and early evolution of tyrosine kinase signaling.</title>
        <authorList>
            <person name="Clarke M."/>
            <person name="Lohan A.J."/>
            <person name="Liu B."/>
            <person name="Lagkouvardos I."/>
            <person name="Roy S."/>
            <person name="Zafar N."/>
            <person name="Bertelli C."/>
            <person name="Schilde C."/>
            <person name="Kianianmomeni A."/>
            <person name="Burglin T.R."/>
            <person name="Frech C."/>
            <person name="Turcotte B."/>
            <person name="Kopec K.O."/>
            <person name="Synnott J.M."/>
            <person name="Choo C."/>
            <person name="Paponov I."/>
            <person name="Finkler A."/>
            <person name="Soon Heng Tan C."/>
            <person name="Hutchins A.P."/>
            <person name="Weinmeier T."/>
            <person name="Rattei T."/>
            <person name="Chu J.S."/>
            <person name="Gimenez G."/>
            <person name="Irimia M."/>
            <person name="Rigden D.J."/>
            <person name="Fitzpatrick D.A."/>
            <person name="Lorenzo-Morales J."/>
            <person name="Bateman A."/>
            <person name="Chiu C.H."/>
            <person name="Tang P."/>
            <person name="Hegemann P."/>
            <person name="Fromm H."/>
            <person name="Raoult D."/>
            <person name="Greub G."/>
            <person name="Miranda-Saavedra D."/>
            <person name="Chen N."/>
            <person name="Nash P."/>
            <person name="Ginger M.L."/>
            <person name="Horn M."/>
            <person name="Schaap P."/>
            <person name="Caler L."/>
            <person name="Loftus B."/>
        </authorList>
    </citation>
    <scope>NUCLEOTIDE SEQUENCE [LARGE SCALE GENOMIC DNA]</scope>
    <source>
        <strain evidence="13 14">Neff</strain>
    </source>
</reference>
<feature type="compositionally biased region" description="Low complexity" evidence="11">
    <location>
        <begin position="110"/>
        <end position="133"/>
    </location>
</feature>
<comment type="subcellular location">
    <subcellularLocation>
        <location evidence="1">Membrane</location>
        <topology evidence="1">Single-pass membrane protein</topology>
    </subcellularLocation>
</comment>
<evidence type="ECO:0000256" key="6">
    <source>
        <dbReference type="ARBA" id="ARBA00022741"/>
    </source>
</evidence>
<dbReference type="GeneID" id="14913268"/>
<keyword evidence="6" id="KW-0547">Nucleotide-binding</keyword>
<evidence type="ECO:0000256" key="4">
    <source>
        <dbReference type="ARBA" id="ARBA00022527"/>
    </source>
</evidence>
<evidence type="ECO:0000256" key="1">
    <source>
        <dbReference type="ARBA" id="ARBA00004167"/>
    </source>
</evidence>
<evidence type="ECO:0000256" key="7">
    <source>
        <dbReference type="ARBA" id="ARBA00022777"/>
    </source>
</evidence>
<dbReference type="PROSITE" id="PS50011">
    <property type="entry name" value="PROTEIN_KINASE_DOM"/>
    <property type="match status" value="1"/>
</dbReference>
<keyword evidence="8" id="KW-0067">ATP-binding</keyword>
<dbReference type="PANTHER" id="PTHR44329">
    <property type="entry name" value="SERINE/THREONINE-PROTEIN KINASE TNNI3K-RELATED"/>
    <property type="match status" value="1"/>
</dbReference>
<dbReference type="EMBL" id="KB008103">
    <property type="protein sequence ID" value="ELR12696.1"/>
    <property type="molecule type" value="Genomic_DNA"/>
</dbReference>
<sequence>MVRDPMTRRVEYIGPVVNAAARITALAHGGQVLISEAAHAKQLALTTTETTTDVAPSPAEDKSARKGKKPRKKLLALGKFEMPDSPQGAKLYEMKTEGLEARFFGGVSAEAASGGDPSSSGASSKGKSKSAAADGGGDGEATLETAVGEGMMFKEDNFLTSANLCRWVIDFHEIALGKQVMGMGSYGVVFKGKWKGVEVAVKRFVKQKLDERRMLEFRAEMAFLSELHHPNIVLFIGACVKQPNLCIVTEFVKQGSLKEILANNAIKLAWRQRLGLMRSAAVGINYLHSLQPVIVHRDLKPSNLLVDENWNVKVADFGFARIKEENATMTRCGTPSWTAPEVIRGEKYSEKADVYSFGIIMWQVVTRREPFAGRNFMGVSLDVLEGKRPQVPSECDKPLKKLMKRCWHATASKRPSMDDVVAFFDSQLGDAYGDDHPRAGAVV</sequence>
<dbReference type="PANTHER" id="PTHR44329:SF298">
    <property type="entry name" value="MIXED LINEAGE KINASE DOMAIN-LIKE PROTEIN"/>
    <property type="match status" value="1"/>
</dbReference>
<dbReference type="AlphaFoldDB" id="L8GKI4"/>
<feature type="domain" description="Protein kinase" evidence="12">
    <location>
        <begin position="175"/>
        <end position="439"/>
    </location>
</feature>
<evidence type="ECO:0000256" key="2">
    <source>
        <dbReference type="ARBA" id="ARBA00005843"/>
    </source>
</evidence>
<keyword evidence="14" id="KW-1185">Reference proteome</keyword>
<dbReference type="SUPFAM" id="SSF55073">
    <property type="entry name" value="Nucleotide cyclase"/>
    <property type="match status" value="1"/>
</dbReference>
<evidence type="ECO:0000256" key="9">
    <source>
        <dbReference type="ARBA" id="ARBA00047899"/>
    </source>
</evidence>
<dbReference type="GO" id="GO:0004674">
    <property type="term" value="F:protein serine/threonine kinase activity"/>
    <property type="evidence" value="ECO:0007669"/>
    <property type="project" value="UniProtKB-KW"/>
</dbReference>
<dbReference type="GO" id="GO:0005524">
    <property type="term" value="F:ATP binding"/>
    <property type="evidence" value="ECO:0007669"/>
    <property type="project" value="UniProtKB-KW"/>
</dbReference>
<dbReference type="Gene3D" id="3.30.200.20">
    <property type="entry name" value="Phosphorylase Kinase, domain 1"/>
    <property type="match status" value="1"/>
</dbReference>
<feature type="region of interest" description="Disordered" evidence="11">
    <location>
        <begin position="48"/>
        <end position="70"/>
    </location>
</feature>
<keyword evidence="7 13" id="KW-0418">Kinase</keyword>
<dbReference type="VEuPathDB" id="AmoebaDB:ACA1_092060"/>
<organism evidence="13 14">
    <name type="scientific">Acanthamoeba castellanii (strain ATCC 30010 / Neff)</name>
    <dbReference type="NCBI Taxonomy" id="1257118"/>
    <lineage>
        <taxon>Eukaryota</taxon>
        <taxon>Amoebozoa</taxon>
        <taxon>Discosea</taxon>
        <taxon>Longamoebia</taxon>
        <taxon>Centramoebida</taxon>
        <taxon>Acanthamoebidae</taxon>
        <taxon>Acanthamoeba</taxon>
    </lineage>
</organism>
<dbReference type="PROSITE" id="PS00108">
    <property type="entry name" value="PROTEIN_KINASE_ST"/>
    <property type="match status" value="1"/>
</dbReference>
<dbReference type="KEGG" id="acan:ACA1_092060"/>
<dbReference type="EC" id="2.7.11.1" evidence="3"/>
<dbReference type="PRINTS" id="PR00109">
    <property type="entry name" value="TYRKINASE"/>
</dbReference>
<name>L8GKI4_ACACF</name>
<evidence type="ECO:0000256" key="3">
    <source>
        <dbReference type="ARBA" id="ARBA00012513"/>
    </source>
</evidence>
<dbReference type="Pfam" id="PF07714">
    <property type="entry name" value="PK_Tyr_Ser-Thr"/>
    <property type="match status" value="1"/>
</dbReference>
<evidence type="ECO:0000313" key="13">
    <source>
        <dbReference type="EMBL" id="ELR12696.1"/>
    </source>
</evidence>
<keyword evidence="5" id="KW-0808">Transferase</keyword>
<evidence type="ECO:0000313" key="14">
    <source>
        <dbReference type="Proteomes" id="UP000011083"/>
    </source>
</evidence>
<feature type="region of interest" description="Disordered" evidence="11">
    <location>
        <begin position="110"/>
        <end position="141"/>
    </location>
</feature>
<proteinExistence type="inferred from homology"/>
<dbReference type="Proteomes" id="UP000011083">
    <property type="component" value="Unassembled WGS sequence"/>
</dbReference>
<dbReference type="InterPro" id="IPR000719">
    <property type="entry name" value="Prot_kinase_dom"/>
</dbReference>
<evidence type="ECO:0000256" key="11">
    <source>
        <dbReference type="SAM" id="MobiDB-lite"/>
    </source>
</evidence>
<evidence type="ECO:0000256" key="8">
    <source>
        <dbReference type="ARBA" id="ARBA00022840"/>
    </source>
</evidence>
<dbReference type="CDD" id="cd13999">
    <property type="entry name" value="STKc_MAP3K-like"/>
    <property type="match status" value="1"/>
</dbReference>
<keyword evidence="4" id="KW-0723">Serine/threonine-protein kinase</keyword>
<comment type="similarity">
    <text evidence="2">Belongs to the protein kinase superfamily. TKL Ser/Thr protein kinase family.</text>
</comment>
<dbReference type="InterPro" id="IPR008271">
    <property type="entry name" value="Ser/Thr_kinase_AS"/>
</dbReference>
<dbReference type="OrthoDB" id="4062651at2759"/>
<dbReference type="GO" id="GO:0016020">
    <property type="term" value="C:membrane"/>
    <property type="evidence" value="ECO:0007669"/>
    <property type="project" value="UniProtKB-SubCell"/>
</dbReference>
<evidence type="ECO:0000256" key="10">
    <source>
        <dbReference type="ARBA" id="ARBA00048679"/>
    </source>
</evidence>